<keyword evidence="2" id="KW-1185">Reference proteome</keyword>
<gene>
    <name evidence="1" type="ORF">LZ496_00340</name>
</gene>
<accession>A0ABT0RQE6</accession>
<name>A0ABT0RQE6_9SPHN</name>
<evidence type="ECO:0000313" key="1">
    <source>
        <dbReference type="EMBL" id="MCL6697240.1"/>
    </source>
</evidence>
<comment type="caution">
    <text evidence="1">The sequence shown here is derived from an EMBL/GenBank/DDBJ whole genome shotgun (WGS) entry which is preliminary data.</text>
</comment>
<sequence length="62" mass="7262">MGTFIVHILRDVEKFLKNSSMPAAKFGREAVKDPRFVFDLRKGREPRARTVERIRAFLEAKQ</sequence>
<protein>
    <submittedName>
        <fullName evidence="1">Uncharacterized protein</fullName>
    </submittedName>
</protein>
<dbReference type="Proteomes" id="UP001203410">
    <property type="component" value="Unassembled WGS sequence"/>
</dbReference>
<proteinExistence type="predicted"/>
<dbReference type="EMBL" id="JAMGBA010000001">
    <property type="protein sequence ID" value="MCL6697240.1"/>
    <property type="molecule type" value="Genomic_DNA"/>
</dbReference>
<organism evidence="1 2">
    <name type="scientific">Sphingomonas caseinilyticus</name>
    <dbReference type="NCBI Taxonomy" id="2908205"/>
    <lineage>
        <taxon>Bacteria</taxon>
        <taxon>Pseudomonadati</taxon>
        <taxon>Pseudomonadota</taxon>
        <taxon>Alphaproteobacteria</taxon>
        <taxon>Sphingomonadales</taxon>
        <taxon>Sphingomonadaceae</taxon>
        <taxon>Sphingomonas</taxon>
    </lineage>
</organism>
<evidence type="ECO:0000313" key="2">
    <source>
        <dbReference type="Proteomes" id="UP001203410"/>
    </source>
</evidence>
<reference evidence="1 2" key="1">
    <citation type="submission" date="2022-05" db="EMBL/GenBank/DDBJ databases">
        <authorList>
            <person name="Jo J.-H."/>
            <person name="Im W.-T."/>
        </authorList>
    </citation>
    <scope>NUCLEOTIDE SEQUENCE [LARGE SCALE GENOMIC DNA]</scope>
    <source>
        <strain evidence="1 2">NSE70-1</strain>
    </source>
</reference>